<dbReference type="Pfam" id="PF00512">
    <property type="entry name" value="HisKA"/>
    <property type="match status" value="1"/>
</dbReference>
<dbReference type="InterPro" id="IPR025919">
    <property type="entry name" value="Stimulus_sens_dom"/>
</dbReference>
<gene>
    <name evidence="15" type="ORF">KAJ83_18830</name>
</gene>
<evidence type="ECO:0000256" key="9">
    <source>
        <dbReference type="ARBA" id="ARBA00023012"/>
    </source>
</evidence>
<feature type="transmembrane region" description="Helical" evidence="12">
    <location>
        <begin position="255"/>
        <end position="276"/>
    </location>
</feature>
<evidence type="ECO:0000313" key="15">
    <source>
        <dbReference type="EMBL" id="MBP5859083.1"/>
    </source>
</evidence>
<comment type="catalytic activity">
    <reaction evidence="1">
        <text>ATP + protein L-histidine = ADP + protein N-phospho-L-histidine.</text>
        <dbReference type="EC" id="2.7.13.3"/>
    </reaction>
</comment>
<dbReference type="PANTHER" id="PTHR45436:SF5">
    <property type="entry name" value="SENSOR HISTIDINE KINASE TRCS"/>
    <property type="match status" value="1"/>
</dbReference>
<feature type="region of interest" description="Disordered" evidence="11">
    <location>
        <begin position="1"/>
        <end position="29"/>
    </location>
</feature>
<evidence type="ECO:0000256" key="7">
    <source>
        <dbReference type="ARBA" id="ARBA00022777"/>
    </source>
</evidence>
<dbReference type="EMBL" id="JAGMWN010000014">
    <property type="protein sequence ID" value="MBP5859083.1"/>
    <property type="molecule type" value="Genomic_DNA"/>
</dbReference>
<protein>
    <recommendedName>
        <fullName evidence="3">histidine kinase</fullName>
        <ecNumber evidence="3">2.7.13.3</ecNumber>
    </recommendedName>
</protein>
<evidence type="ECO:0000256" key="1">
    <source>
        <dbReference type="ARBA" id="ARBA00000085"/>
    </source>
</evidence>
<evidence type="ECO:0000256" key="5">
    <source>
        <dbReference type="ARBA" id="ARBA00022679"/>
    </source>
</evidence>
<evidence type="ECO:0000256" key="11">
    <source>
        <dbReference type="SAM" id="MobiDB-lite"/>
    </source>
</evidence>
<dbReference type="AlphaFoldDB" id="A0A8J7SQ69"/>
<comment type="caution">
    <text evidence="15">The sequence shown here is derived from an EMBL/GenBank/DDBJ whole genome shotgun (WGS) entry which is preliminary data.</text>
</comment>
<keyword evidence="4" id="KW-0597">Phosphoprotein</keyword>
<dbReference type="RefSeq" id="WP_210683677.1">
    <property type="nucleotide sequence ID" value="NZ_JAGMWN010000014.1"/>
</dbReference>
<keyword evidence="9" id="KW-0902">Two-component regulatory system</keyword>
<dbReference type="InterPro" id="IPR036097">
    <property type="entry name" value="HisK_dim/P_sf"/>
</dbReference>
<keyword evidence="10 12" id="KW-0472">Membrane</keyword>
<sequence>MPKDDDESTKRDRATSGRGGEKRGAGETRVRRLRPLRRVSPLTRRILAVNMIALLIPVLGLLYLGPYREGLIAQEMEALRTQGEIFSGALGEGAVEVLDSGEEELSLVPARHMIRRLSDPTRVRARLFDDAGEMVADSRQLGSVGAVVEVEELPAPSTTDELVDPLADLVGDVVNLLDDHRYEVYRDPLAPSVSDFPEAVAALNGRIAERVRVEPDQDLILTVALPVQRYYQVRGALMLTKSGEKIEAAMRDVRITIALIFAGALVITVMMSLYLAGTIARPVRRLAEAAERVRQTVGRESADIPDFYDRDDEIGDLSAVLAEMTEALQRRLVEIERFAADVAHEIKNPLTSLRSAVETAARIKDPAQQQRLMSIIQDDVARLDRLISDISDASRLDAELSRSESAEVDLARMLSALAEMLNVPREERAREGGERPVRLVFEAEGAGPFTVRGSEDRLVQVFRNLIGNAESFSPPNGTIRITALRDGGMVEVRVDDEGPGIPPAKLKDIFERFYTERPEAEKFGTHSGLGLSISKQIVEAHDGTITASNRSNGQGAVHGARFSVRLPAFS</sequence>
<feature type="domain" description="Histidine kinase" evidence="13">
    <location>
        <begin position="341"/>
        <end position="570"/>
    </location>
</feature>
<organism evidence="15 16">
    <name type="scientific">Marivibrio halodurans</name>
    <dbReference type="NCBI Taxonomy" id="2039722"/>
    <lineage>
        <taxon>Bacteria</taxon>
        <taxon>Pseudomonadati</taxon>
        <taxon>Pseudomonadota</taxon>
        <taxon>Alphaproteobacteria</taxon>
        <taxon>Rhodospirillales</taxon>
        <taxon>Rhodospirillaceae</taxon>
        <taxon>Marivibrio</taxon>
    </lineage>
</organism>
<dbReference type="InterPro" id="IPR050428">
    <property type="entry name" value="TCS_sensor_his_kinase"/>
</dbReference>
<dbReference type="CDD" id="cd00082">
    <property type="entry name" value="HisKA"/>
    <property type="match status" value="1"/>
</dbReference>
<evidence type="ECO:0000256" key="8">
    <source>
        <dbReference type="ARBA" id="ARBA00022989"/>
    </source>
</evidence>
<dbReference type="InterPro" id="IPR036890">
    <property type="entry name" value="HATPase_C_sf"/>
</dbReference>
<keyword evidence="5" id="KW-0808">Transferase</keyword>
<dbReference type="CDD" id="cd06225">
    <property type="entry name" value="HAMP"/>
    <property type="match status" value="1"/>
</dbReference>
<keyword evidence="16" id="KW-1185">Reference proteome</keyword>
<proteinExistence type="predicted"/>
<keyword evidence="7 15" id="KW-0418">Kinase</keyword>
<dbReference type="Gene3D" id="6.10.340.10">
    <property type="match status" value="1"/>
</dbReference>
<feature type="transmembrane region" description="Helical" evidence="12">
    <location>
        <begin position="46"/>
        <end position="64"/>
    </location>
</feature>
<comment type="subcellular location">
    <subcellularLocation>
        <location evidence="2">Membrane</location>
    </subcellularLocation>
</comment>
<evidence type="ECO:0000256" key="4">
    <source>
        <dbReference type="ARBA" id="ARBA00022553"/>
    </source>
</evidence>
<dbReference type="InterPro" id="IPR003594">
    <property type="entry name" value="HATPase_dom"/>
</dbReference>
<dbReference type="EC" id="2.7.13.3" evidence="3"/>
<reference evidence="15" key="1">
    <citation type="submission" date="2021-04" db="EMBL/GenBank/DDBJ databases">
        <authorList>
            <person name="Zhang D.-C."/>
        </authorList>
    </citation>
    <scope>NUCLEOTIDE SEQUENCE</scope>
    <source>
        <strain evidence="15">CGMCC 1.15697</strain>
    </source>
</reference>
<evidence type="ECO:0000256" key="2">
    <source>
        <dbReference type="ARBA" id="ARBA00004370"/>
    </source>
</evidence>
<dbReference type="InterPro" id="IPR003661">
    <property type="entry name" value="HisK_dim/P_dom"/>
</dbReference>
<dbReference type="Pfam" id="PF00672">
    <property type="entry name" value="HAMP"/>
    <property type="match status" value="1"/>
</dbReference>
<feature type="domain" description="HAMP" evidence="14">
    <location>
        <begin position="277"/>
        <end position="333"/>
    </location>
</feature>
<evidence type="ECO:0000259" key="13">
    <source>
        <dbReference type="PROSITE" id="PS50109"/>
    </source>
</evidence>
<dbReference type="GO" id="GO:0016020">
    <property type="term" value="C:membrane"/>
    <property type="evidence" value="ECO:0007669"/>
    <property type="project" value="UniProtKB-SubCell"/>
</dbReference>
<dbReference type="PROSITE" id="PS50109">
    <property type="entry name" value="HIS_KIN"/>
    <property type="match status" value="1"/>
</dbReference>
<dbReference type="PRINTS" id="PR00344">
    <property type="entry name" value="BCTRLSENSOR"/>
</dbReference>
<dbReference type="InterPro" id="IPR025908">
    <property type="entry name" value="Sensor_TM1"/>
</dbReference>
<name>A0A8J7SQ69_9PROT</name>
<dbReference type="InterPro" id="IPR004358">
    <property type="entry name" value="Sig_transdc_His_kin-like_C"/>
</dbReference>
<dbReference type="InterPro" id="IPR005467">
    <property type="entry name" value="His_kinase_dom"/>
</dbReference>
<evidence type="ECO:0000259" key="14">
    <source>
        <dbReference type="PROSITE" id="PS50885"/>
    </source>
</evidence>
<evidence type="ECO:0000256" key="12">
    <source>
        <dbReference type="SAM" id="Phobius"/>
    </source>
</evidence>
<keyword evidence="8 12" id="KW-1133">Transmembrane helix</keyword>
<evidence type="ECO:0000313" key="16">
    <source>
        <dbReference type="Proteomes" id="UP000672602"/>
    </source>
</evidence>
<dbReference type="Gene3D" id="1.10.287.130">
    <property type="match status" value="1"/>
</dbReference>
<accession>A0A8J7SQ69</accession>
<dbReference type="Pfam" id="PF13756">
    <property type="entry name" value="Stimulus_sens_1"/>
    <property type="match status" value="1"/>
</dbReference>
<keyword evidence="6 12" id="KW-0812">Transmembrane</keyword>
<dbReference type="InterPro" id="IPR003660">
    <property type="entry name" value="HAMP_dom"/>
</dbReference>
<dbReference type="SUPFAM" id="SSF55874">
    <property type="entry name" value="ATPase domain of HSP90 chaperone/DNA topoisomerase II/histidine kinase"/>
    <property type="match status" value="1"/>
</dbReference>
<dbReference type="SUPFAM" id="SSF47384">
    <property type="entry name" value="Homodimeric domain of signal transducing histidine kinase"/>
    <property type="match status" value="1"/>
</dbReference>
<evidence type="ECO:0000256" key="6">
    <source>
        <dbReference type="ARBA" id="ARBA00022692"/>
    </source>
</evidence>
<dbReference type="Proteomes" id="UP000672602">
    <property type="component" value="Unassembled WGS sequence"/>
</dbReference>
<dbReference type="SMART" id="SM00304">
    <property type="entry name" value="HAMP"/>
    <property type="match status" value="1"/>
</dbReference>
<dbReference type="SMART" id="SM00387">
    <property type="entry name" value="HATPase_c"/>
    <property type="match status" value="1"/>
</dbReference>
<evidence type="ECO:0000256" key="3">
    <source>
        <dbReference type="ARBA" id="ARBA00012438"/>
    </source>
</evidence>
<evidence type="ECO:0000256" key="10">
    <source>
        <dbReference type="ARBA" id="ARBA00023136"/>
    </source>
</evidence>
<dbReference type="PROSITE" id="PS50885">
    <property type="entry name" value="HAMP"/>
    <property type="match status" value="1"/>
</dbReference>
<dbReference type="GO" id="GO:0000155">
    <property type="term" value="F:phosphorelay sensor kinase activity"/>
    <property type="evidence" value="ECO:0007669"/>
    <property type="project" value="InterPro"/>
</dbReference>
<dbReference type="Pfam" id="PF13755">
    <property type="entry name" value="Sensor_TM1"/>
    <property type="match status" value="1"/>
</dbReference>
<dbReference type="SMART" id="SM00388">
    <property type="entry name" value="HisKA"/>
    <property type="match status" value="1"/>
</dbReference>
<dbReference type="Pfam" id="PF02518">
    <property type="entry name" value="HATPase_c"/>
    <property type="match status" value="1"/>
</dbReference>
<dbReference type="PANTHER" id="PTHR45436">
    <property type="entry name" value="SENSOR HISTIDINE KINASE YKOH"/>
    <property type="match status" value="1"/>
</dbReference>
<dbReference type="Gene3D" id="3.30.565.10">
    <property type="entry name" value="Histidine kinase-like ATPase, C-terminal domain"/>
    <property type="match status" value="1"/>
</dbReference>